<dbReference type="Pfam" id="PF00291">
    <property type="entry name" value="PALP"/>
    <property type="match status" value="1"/>
</dbReference>
<evidence type="ECO:0000256" key="2">
    <source>
        <dbReference type="ARBA" id="ARBA00008639"/>
    </source>
</evidence>
<proteinExistence type="inferred from homology"/>
<comment type="similarity">
    <text evidence="2">Belongs to the ACC deaminase/D-cysteine desulfhydrase family.</text>
</comment>
<reference evidence="7 8" key="1">
    <citation type="submission" date="2020-10" db="EMBL/GenBank/DDBJ databases">
        <title>The Coptis chinensis genome and diversification of protoberbering-type alkaloids.</title>
        <authorList>
            <person name="Wang B."/>
            <person name="Shu S."/>
            <person name="Song C."/>
            <person name="Liu Y."/>
        </authorList>
    </citation>
    <scope>NUCLEOTIDE SEQUENCE [LARGE SCALE GENOMIC DNA]</scope>
    <source>
        <strain evidence="7">HL-2020</strain>
        <tissue evidence="7">Leaf</tissue>
    </source>
</reference>
<dbReference type="SUPFAM" id="SSF53686">
    <property type="entry name" value="Tryptophan synthase beta subunit-like PLP-dependent enzymes"/>
    <property type="match status" value="1"/>
</dbReference>
<name>A0A835IWR2_9MAGN</name>
<evidence type="ECO:0000259" key="6">
    <source>
        <dbReference type="Pfam" id="PF00291"/>
    </source>
</evidence>
<dbReference type="PIRSF" id="PIRSF006278">
    <property type="entry name" value="ACCD_DCysDesulf"/>
    <property type="match status" value="1"/>
</dbReference>
<dbReference type="Proteomes" id="UP000631114">
    <property type="component" value="Unassembled WGS sequence"/>
</dbReference>
<keyword evidence="8" id="KW-1185">Reference proteome</keyword>
<evidence type="ECO:0000256" key="1">
    <source>
        <dbReference type="ARBA" id="ARBA00001933"/>
    </source>
</evidence>
<feature type="domain" description="Tryptophan synthase beta chain-like PALP" evidence="6">
    <location>
        <begin position="41"/>
        <end position="240"/>
    </location>
</feature>
<gene>
    <name evidence="7" type="ORF">IFM89_013246</name>
</gene>
<evidence type="ECO:0000313" key="7">
    <source>
        <dbReference type="EMBL" id="KAF9624708.1"/>
    </source>
</evidence>
<dbReference type="InterPro" id="IPR001926">
    <property type="entry name" value="TrpB-like_PALP"/>
</dbReference>
<organism evidence="7 8">
    <name type="scientific">Coptis chinensis</name>
    <dbReference type="NCBI Taxonomy" id="261450"/>
    <lineage>
        <taxon>Eukaryota</taxon>
        <taxon>Viridiplantae</taxon>
        <taxon>Streptophyta</taxon>
        <taxon>Embryophyta</taxon>
        <taxon>Tracheophyta</taxon>
        <taxon>Spermatophyta</taxon>
        <taxon>Magnoliopsida</taxon>
        <taxon>Ranunculales</taxon>
        <taxon>Ranunculaceae</taxon>
        <taxon>Coptidoideae</taxon>
        <taxon>Coptis</taxon>
    </lineage>
</organism>
<feature type="active site" description="Nucleophile" evidence="4">
    <location>
        <position position="105"/>
    </location>
</feature>
<dbReference type="FunFam" id="3.40.50.1100:FF:000037">
    <property type="entry name" value="Bifunctional D-cysteine desulfhydrase/1-aminocyclopropane-1-carboxylate deaminase, mitochondrial"/>
    <property type="match status" value="1"/>
</dbReference>
<dbReference type="AlphaFoldDB" id="A0A835IWR2"/>
<comment type="cofactor">
    <cofactor evidence="1">
        <name>pyridoxal 5'-phosphate</name>
        <dbReference type="ChEBI" id="CHEBI:597326"/>
    </cofactor>
</comment>
<comment type="caution">
    <text evidence="7">The sequence shown here is derived from an EMBL/GenBank/DDBJ whole genome shotgun (WGS) entry which is preliminary data.</text>
</comment>
<dbReference type="GO" id="GO:0019148">
    <property type="term" value="F:D-cysteine desulfhydrase activity"/>
    <property type="evidence" value="ECO:0007669"/>
    <property type="project" value="TreeGrafter"/>
</dbReference>
<dbReference type="InterPro" id="IPR027278">
    <property type="entry name" value="ACCD_DCysDesulf"/>
</dbReference>
<evidence type="ECO:0000313" key="8">
    <source>
        <dbReference type="Proteomes" id="UP000631114"/>
    </source>
</evidence>
<feature type="modified residue" description="N6-(pyridoxal phosphate)lysine" evidence="5">
    <location>
        <position position="78"/>
    </location>
</feature>
<evidence type="ECO:0000256" key="4">
    <source>
        <dbReference type="PIRSR" id="PIRSR006278-1"/>
    </source>
</evidence>
<dbReference type="Gene3D" id="3.40.50.1100">
    <property type="match status" value="2"/>
</dbReference>
<keyword evidence="3 5" id="KW-0663">Pyridoxal phosphate</keyword>
<protein>
    <recommendedName>
        <fullName evidence="6">Tryptophan synthase beta chain-like PALP domain-containing protein</fullName>
    </recommendedName>
</protein>
<evidence type="ECO:0000256" key="5">
    <source>
        <dbReference type="PIRSR" id="PIRSR006278-2"/>
    </source>
</evidence>
<dbReference type="InterPro" id="IPR036052">
    <property type="entry name" value="TrpB-like_PALP_sf"/>
</dbReference>
<accession>A0A835IWR2</accession>
<dbReference type="PANTHER" id="PTHR43780">
    <property type="entry name" value="1-AMINOCYCLOPROPANE-1-CARBOXYLATE DEAMINASE-RELATED"/>
    <property type="match status" value="1"/>
</dbReference>
<dbReference type="OrthoDB" id="10266364at2759"/>
<sequence>MGEVAKSVAKVEEGFLGLMRPYKPPSWALHLNPIPSHVFSLAHVPTPIHKWNVPGTPANTEVYIKREDLCGVQLSGNKARKLEFLLADAVSHGSDCVITMGGMQSNHCRATAVAARYLNLDCFLILCMYESQTERDPGLAGNLLIERLVGAHVEVVSWEAFAKYGSSGLLNSLKKQLEKNGRRPYIIPVGGSNSLGTWGYIEAVREIEQQLQQPEFDEMTFDSIVAPCGSSGTVVGLSLGSWLSTLKAEAKGLGYASSSTEELVFIKEVAEATGVILDPVYSGKAAYGFVKDMRENPKKWEGKRVLFIHTGGIFALYDKATKVMSNMVGRWKRMDINESIPLKDASECW</sequence>
<evidence type="ECO:0000256" key="3">
    <source>
        <dbReference type="ARBA" id="ARBA00022898"/>
    </source>
</evidence>
<dbReference type="EMBL" id="JADFTS010000001">
    <property type="protein sequence ID" value="KAF9624708.1"/>
    <property type="molecule type" value="Genomic_DNA"/>
</dbReference>
<dbReference type="PANTHER" id="PTHR43780:SF2">
    <property type="entry name" value="1-AMINOCYCLOPROPANE-1-CARBOXYLATE DEAMINASE-RELATED"/>
    <property type="match status" value="1"/>
</dbReference>